<dbReference type="EMBL" id="SRQM01000394">
    <property type="protein sequence ID" value="KAG6111263.1"/>
    <property type="molecule type" value="Genomic_DNA"/>
</dbReference>
<evidence type="ECO:0000256" key="1">
    <source>
        <dbReference type="SAM" id="SignalP"/>
    </source>
</evidence>
<sequence length="110" mass="11910">MHALSLLAFLLPLAAASTHAQCDCMSWSEGKPWIHDADLTQAVCESAFYKNKATYDPKTKRCVAGAEATKFWIDGHTWETQCKSFGQGYTDASGRPQKVGAAAGSCPDRP</sequence>
<evidence type="ECO:0000313" key="2">
    <source>
        <dbReference type="EMBL" id="KAG6111263.1"/>
    </source>
</evidence>
<organism evidence="2 3">
    <name type="scientific">Claviceps humidiphila</name>
    <dbReference type="NCBI Taxonomy" id="1294629"/>
    <lineage>
        <taxon>Eukaryota</taxon>
        <taxon>Fungi</taxon>
        <taxon>Dikarya</taxon>
        <taxon>Ascomycota</taxon>
        <taxon>Pezizomycotina</taxon>
        <taxon>Sordariomycetes</taxon>
        <taxon>Hypocreomycetidae</taxon>
        <taxon>Hypocreales</taxon>
        <taxon>Clavicipitaceae</taxon>
        <taxon>Claviceps</taxon>
    </lineage>
</organism>
<comment type="caution">
    <text evidence="2">The sequence shown here is derived from an EMBL/GenBank/DDBJ whole genome shotgun (WGS) entry which is preliminary data.</text>
</comment>
<gene>
    <name evidence="2" type="ORF">E4U13_004911</name>
</gene>
<reference evidence="2 3" key="1">
    <citation type="journal article" date="2020" name="bioRxiv">
        <title>Whole genome comparisons of ergot fungi reveals the divergence and evolution of species within the genus Claviceps are the result of varying mechanisms driving genome evolution and host range expansion.</title>
        <authorList>
            <person name="Wyka S.A."/>
            <person name="Mondo S.J."/>
            <person name="Liu M."/>
            <person name="Dettman J."/>
            <person name="Nalam V."/>
            <person name="Broders K.D."/>
        </authorList>
    </citation>
    <scope>NUCLEOTIDE SEQUENCE [LARGE SCALE GENOMIC DNA]</scope>
    <source>
        <strain evidence="2 3">LM576</strain>
    </source>
</reference>
<feature type="signal peptide" evidence="1">
    <location>
        <begin position="1"/>
        <end position="16"/>
    </location>
</feature>
<name>A0A9P7TVG2_9HYPO</name>
<dbReference type="Proteomes" id="UP000732380">
    <property type="component" value="Unassembled WGS sequence"/>
</dbReference>
<dbReference type="AlphaFoldDB" id="A0A9P7TVG2"/>
<keyword evidence="3" id="KW-1185">Reference proteome</keyword>
<accession>A0A9P7TVG2</accession>
<feature type="chain" id="PRO_5040247919" evidence="1">
    <location>
        <begin position="17"/>
        <end position="110"/>
    </location>
</feature>
<protein>
    <submittedName>
        <fullName evidence="2">Uncharacterized protein</fullName>
    </submittedName>
</protein>
<proteinExistence type="predicted"/>
<evidence type="ECO:0000313" key="3">
    <source>
        <dbReference type="Proteomes" id="UP000732380"/>
    </source>
</evidence>
<keyword evidence="1" id="KW-0732">Signal</keyword>